<evidence type="ECO:0000256" key="1">
    <source>
        <dbReference type="SAM" id="MobiDB-lite"/>
    </source>
</evidence>
<dbReference type="EMBL" id="JAUBYV010000001">
    <property type="protein sequence ID" value="KAK2629282.1"/>
    <property type="molecule type" value="Genomic_DNA"/>
</dbReference>
<dbReference type="PANTHER" id="PTHR38790">
    <property type="entry name" value="2EXR DOMAIN-CONTAINING PROTEIN-RELATED"/>
    <property type="match status" value="1"/>
</dbReference>
<organism evidence="3 4">
    <name type="scientific">Diplocarpon rosae</name>
    <dbReference type="NCBI Taxonomy" id="946125"/>
    <lineage>
        <taxon>Eukaryota</taxon>
        <taxon>Fungi</taxon>
        <taxon>Dikarya</taxon>
        <taxon>Ascomycota</taxon>
        <taxon>Pezizomycotina</taxon>
        <taxon>Leotiomycetes</taxon>
        <taxon>Helotiales</taxon>
        <taxon>Drepanopezizaceae</taxon>
        <taxon>Diplocarpon</taxon>
    </lineage>
</organism>
<sequence>MARDKEHRPTGLTGKAVFAFLNLVTGHGKEDPWMSSPESNHNPHRRYPDARTRSSYQPPPITPSRVKRLRPLTPSPTTRKFFHLDEQEQSPLLKLPDEVLNLIYEYVLGNRLLHIVRLHNGLGHTNCQASNSYSHEQCYEQQCRGLKLPTGFHIKPPLEQENHLPLLQTCRKIYSSTIYMLYSSNIFDFDSMETLIQLSTALLPCRFDSIQRLSLDFRFCTSSRHSQGTPANDWARWERLWRVIGSMKALKEAWVRIEWHKEHVGLVKERMWLEELSMVKSLRTFVVELPGLKKHEVLVDEGFRRVYGDWEFVVTRRSV</sequence>
<dbReference type="PANTHER" id="PTHR38790:SF4">
    <property type="entry name" value="2EXR DOMAIN-CONTAINING PROTEIN"/>
    <property type="match status" value="1"/>
</dbReference>
<comment type="caution">
    <text evidence="3">The sequence shown here is derived from an EMBL/GenBank/DDBJ whole genome shotgun (WGS) entry which is preliminary data.</text>
</comment>
<proteinExistence type="predicted"/>
<dbReference type="Proteomes" id="UP001285354">
    <property type="component" value="Unassembled WGS sequence"/>
</dbReference>
<keyword evidence="4" id="KW-1185">Reference proteome</keyword>
<feature type="region of interest" description="Disordered" evidence="1">
    <location>
        <begin position="29"/>
        <end position="73"/>
    </location>
</feature>
<gene>
    <name evidence="3" type="ORF">QTJ16_000102</name>
</gene>
<evidence type="ECO:0000313" key="3">
    <source>
        <dbReference type="EMBL" id="KAK2629282.1"/>
    </source>
</evidence>
<protein>
    <recommendedName>
        <fullName evidence="2">DUF7730 domain-containing protein</fullName>
    </recommendedName>
</protein>
<feature type="domain" description="DUF7730" evidence="2">
    <location>
        <begin position="86"/>
        <end position="297"/>
    </location>
</feature>
<dbReference type="Pfam" id="PF24864">
    <property type="entry name" value="DUF7730"/>
    <property type="match status" value="1"/>
</dbReference>
<evidence type="ECO:0000313" key="4">
    <source>
        <dbReference type="Proteomes" id="UP001285354"/>
    </source>
</evidence>
<dbReference type="InterPro" id="IPR056632">
    <property type="entry name" value="DUF7730"/>
</dbReference>
<reference evidence="3" key="1">
    <citation type="submission" date="2023-06" db="EMBL/GenBank/DDBJ databases">
        <title>Draft genome of Marssonina rosae.</title>
        <authorList>
            <person name="Cheng Q."/>
        </authorList>
    </citation>
    <scope>NUCLEOTIDE SEQUENCE</scope>
    <source>
        <strain evidence="3">R4</strain>
    </source>
</reference>
<evidence type="ECO:0000259" key="2">
    <source>
        <dbReference type="Pfam" id="PF24864"/>
    </source>
</evidence>
<name>A0AAD9WF20_9HELO</name>
<dbReference type="AlphaFoldDB" id="A0AAD9WF20"/>
<accession>A0AAD9WF20</accession>